<organism evidence="2 3">
    <name type="scientific">Actinoplanes cyaneus</name>
    <dbReference type="NCBI Taxonomy" id="52696"/>
    <lineage>
        <taxon>Bacteria</taxon>
        <taxon>Bacillati</taxon>
        <taxon>Actinomycetota</taxon>
        <taxon>Actinomycetes</taxon>
        <taxon>Micromonosporales</taxon>
        <taxon>Micromonosporaceae</taxon>
        <taxon>Actinoplanes</taxon>
    </lineage>
</organism>
<dbReference type="EMBL" id="BOMH01000018">
    <property type="protein sequence ID" value="GID64644.1"/>
    <property type="molecule type" value="Genomic_DNA"/>
</dbReference>
<comment type="caution">
    <text evidence="2">The sequence shown here is derived from an EMBL/GenBank/DDBJ whole genome shotgun (WGS) entry which is preliminary data.</text>
</comment>
<evidence type="ECO:0000259" key="1">
    <source>
        <dbReference type="Pfam" id="PF12680"/>
    </source>
</evidence>
<feature type="domain" description="SnoaL-like" evidence="1">
    <location>
        <begin position="14"/>
        <end position="112"/>
    </location>
</feature>
<protein>
    <recommendedName>
        <fullName evidence="1">SnoaL-like domain-containing protein</fullName>
    </recommendedName>
</protein>
<evidence type="ECO:0000313" key="3">
    <source>
        <dbReference type="Proteomes" id="UP000619479"/>
    </source>
</evidence>
<keyword evidence="3" id="KW-1185">Reference proteome</keyword>
<sequence>MIKDSVEELTRANLFDVFNERDGDRRRAAIGRVYAPGVTFSDPEETVTGHDELDAKAQKILDEAPGFVFSAAGPIHVVQDLGYLAWGFGPQGQPPVVRGVDITQVAGGRIVSVHTLLLDAGE</sequence>
<gene>
    <name evidence="2" type="ORF">Acy02nite_25250</name>
</gene>
<dbReference type="Gene3D" id="3.10.450.50">
    <property type="match status" value="1"/>
</dbReference>
<dbReference type="InterPro" id="IPR037401">
    <property type="entry name" value="SnoaL-like"/>
</dbReference>
<dbReference type="Proteomes" id="UP000619479">
    <property type="component" value="Unassembled WGS sequence"/>
</dbReference>
<dbReference type="Pfam" id="PF12680">
    <property type="entry name" value="SnoaL_2"/>
    <property type="match status" value="1"/>
</dbReference>
<dbReference type="SUPFAM" id="SSF54427">
    <property type="entry name" value="NTF2-like"/>
    <property type="match status" value="1"/>
</dbReference>
<evidence type="ECO:0000313" key="2">
    <source>
        <dbReference type="EMBL" id="GID64644.1"/>
    </source>
</evidence>
<dbReference type="AlphaFoldDB" id="A0A919IF39"/>
<dbReference type="InterPro" id="IPR032710">
    <property type="entry name" value="NTF2-like_dom_sf"/>
</dbReference>
<proteinExistence type="predicted"/>
<reference evidence="2" key="1">
    <citation type="submission" date="2021-01" db="EMBL/GenBank/DDBJ databases">
        <title>Whole genome shotgun sequence of Actinoplanes cyaneus NBRC 14990.</title>
        <authorList>
            <person name="Komaki H."/>
            <person name="Tamura T."/>
        </authorList>
    </citation>
    <scope>NUCLEOTIDE SEQUENCE</scope>
    <source>
        <strain evidence="2">NBRC 14990</strain>
    </source>
</reference>
<name>A0A919IF39_9ACTN</name>
<dbReference type="RefSeq" id="WP_203740149.1">
    <property type="nucleotide sequence ID" value="NZ_BAAAUC010000087.1"/>
</dbReference>
<accession>A0A919IF39</accession>